<reference evidence="1" key="2">
    <citation type="submission" date="2017-06" db="EMBL/GenBank/DDBJ databases">
        <title>WGS assembly of Brachypodium distachyon.</title>
        <authorList>
            <consortium name="The International Brachypodium Initiative"/>
            <person name="Lucas S."/>
            <person name="Harmon-Smith M."/>
            <person name="Lail K."/>
            <person name="Tice H."/>
            <person name="Grimwood J."/>
            <person name="Bruce D."/>
            <person name="Barry K."/>
            <person name="Shu S."/>
            <person name="Lindquist E."/>
            <person name="Wang M."/>
            <person name="Pitluck S."/>
            <person name="Vogel J.P."/>
            <person name="Garvin D.F."/>
            <person name="Mockler T.C."/>
            <person name="Schmutz J."/>
            <person name="Rokhsar D."/>
            <person name="Bevan M.W."/>
        </authorList>
    </citation>
    <scope>NUCLEOTIDE SEQUENCE</scope>
    <source>
        <strain evidence="1">Bd21</strain>
    </source>
</reference>
<sequence>MDLRGFWAQFSLWAQSAVPSGCMRNASDPRPWRRRLLCPTSSSPSEEIAVERSPASFGGGEATLSRTELLGMVKKHAHVVGWTVVEAEDECMRCENG</sequence>
<reference evidence="1 2" key="1">
    <citation type="journal article" date="2010" name="Nature">
        <title>Genome sequencing and analysis of the model grass Brachypodium distachyon.</title>
        <authorList>
            <consortium name="International Brachypodium Initiative"/>
        </authorList>
    </citation>
    <scope>NUCLEOTIDE SEQUENCE [LARGE SCALE GENOMIC DNA]</scope>
    <source>
        <strain evidence="1 2">Bd21</strain>
    </source>
</reference>
<dbReference type="AlphaFoldDB" id="A0A0Q3HCQ8"/>
<dbReference type="Proteomes" id="UP000008810">
    <property type="component" value="Chromosome 1"/>
</dbReference>
<accession>A0A0Q3HCQ8</accession>
<dbReference type="Gramene" id="KQK20624">
    <property type="protein sequence ID" value="KQK20624"/>
    <property type="gene ID" value="BRADI_1g55693v3"/>
</dbReference>
<evidence type="ECO:0000313" key="1">
    <source>
        <dbReference type="EMBL" id="KQK20624.1"/>
    </source>
</evidence>
<evidence type="ECO:0000313" key="3">
    <source>
        <dbReference type="Proteomes" id="UP000008810"/>
    </source>
</evidence>
<evidence type="ECO:0000313" key="2">
    <source>
        <dbReference type="EnsemblPlants" id="KQK20624"/>
    </source>
</evidence>
<reference evidence="2" key="3">
    <citation type="submission" date="2018-08" db="UniProtKB">
        <authorList>
            <consortium name="EnsemblPlants"/>
        </authorList>
    </citation>
    <scope>IDENTIFICATION</scope>
    <source>
        <strain evidence="2">cv. Bd21</strain>
    </source>
</reference>
<dbReference type="OrthoDB" id="1906921at2759"/>
<organism evidence="1">
    <name type="scientific">Brachypodium distachyon</name>
    <name type="common">Purple false brome</name>
    <name type="synonym">Trachynia distachya</name>
    <dbReference type="NCBI Taxonomy" id="15368"/>
    <lineage>
        <taxon>Eukaryota</taxon>
        <taxon>Viridiplantae</taxon>
        <taxon>Streptophyta</taxon>
        <taxon>Embryophyta</taxon>
        <taxon>Tracheophyta</taxon>
        <taxon>Spermatophyta</taxon>
        <taxon>Magnoliopsida</taxon>
        <taxon>Liliopsida</taxon>
        <taxon>Poales</taxon>
        <taxon>Poaceae</taxon>
        <taxon>BOP clade</taxon>
        <taxon>Pooideae</taxon>
        <taxon>Stipodae</taxon>
        <taxon>Brachypodieae</taxon>
        <taxon>Brachypodium</taxon>
    </lineage>
</organism>
<keyword evidence="3" id="KW-1185">Reference proteome</keyword>
<name>A0A0Q3HCQ8_BRADI</name>
<proteinExistence type="predicted"/>
<dbReference type="EnsemblPlants" id="KQK20624">
    <property type="protein sequence ID" value="KQK20624"/>
    <property type="gene ID" value="BRADI_1g55693v3"/>
</dbReference>
<dbReference type="EMBL" id="CM000880">
    <property type="protein sequence ID" value="KQK20624.1"/>
    <property type="molecule type" value="Genomic_DNA"/>
</dbReference>
<protein>
    <submittedName>
        <fullName evidence="1 2">Uncharacterized protein</fullName>
    </submittedName>
</protein>
<gene>
    <name evidence="1" type="ORF">BRADI_1g55693v3</name>
</gene>
<dbReference type="InParanoid" id="A0A0Q3HCQ8"/>